<organism evidence="6 7">
    <name type="scientific">Massilia atriviolacea</name>
    <dbReference type="NCBI Taxonomy" id="2495579"/>
    <lineage>
        <taxon>Bacteria</taxon>
        <taxon>Pseudomonadati</taxon>
        <taxon>Pseudomonadota</taxon>
        <taxon>Betaproteobacteria</taxon>
        <taxon>Burkholderiales</taxon>
        <taxon>Oxalobacteraceae</taxon>
        <taxon>Telluria group</taxon>
        <taxon>Massilia</taxon>
    </lineage>
</organism>
<dbReference type="PANTHER" id="PTHR30024">
    <property type="entry name" value="ALIPHATIC SULFONATES-BINDING PROTEIN-RELATED"/>
    <property type="match status" value="1"/>
</dbReference>
<dbReference type="GO" id="GO:0042918">
    <property type="term" value="P:alkanesulfonate transmembrane transport"/>
    <property type="evidence" value="ECO:0007669"/>
    <property type="project" value="TreeGrafter"/>
</dbReference>
<evidence type="ECO:0000313" key="7">
    <source>
        <dbReference type="Proteomes" id="UP000278085"/>
    </source>
</evidence>
<feature type="domain" description="Solute-binding protein family 3/N-terminal" evidence="5">
    <location>
        <begin position="58"/>
        <end position="267"/>
    </location>
</feature>
<dbReference type="InterPro" id="IPR015168">
    <property type="entry name" value="SsuA/THI5"/>
</dbReference>
<evidence type="ECO:0000256" key="4">
    <source>
        <dbReference type="SAM" id="Phobius"/>
    </source>
</evidence>
<dbReference type="RefSeq" id="WP_126072213.1">
    <property type="nucleotide sequence ID" value="NZ_CP051166.1"/>
</dbReference>
<proteinExistence type="inferred from homology"/>
<evidence type="ECO:0000256" key="1">
    <source>
        <dbReference type="ARBA" id="ARBA00004418"/>
    </source>
</evidence>
<comment type="similarity">
    <text evidence="2">Belongs to the bacterial solute-binding protein SsuA/TauA family.</text>
</comment>
<dbReference type="Pfam" id="PF09084">
    <property type="entry name" value="NMT1"/>
    <property type="match status" value="1"/>
</dbReference>
<evidence type="ECO:0000256" key="3">
    <source>
        <dbReference type="ARBA" id="ARBA00022729"/>
    </source>
</evidence>
<dbReference type="SMART" id="SM00062">
    <property type="entry name" value="PBPb"/>
    <property type="match status" value="1"/>
</dbReference>
<protein>
    <submittedName>
        <fullName evidence="6">Transporter substrate-binding domain-containing protein</fullName>
    </submittedName>
</protein>
<dbReference type="Gene3D" id="3.40.190.10">
    <property type="entry name" value="Periplasmic binding protein-like II"/>
    <property type="match status" value="2"/>
</dbReference>
<dbReference type="AlphaFoldDB" id="A0A430HTL4"/>
<gene>
    <name evidence="6" type="ORF">EJB06_01430</name>
</gene>
<dbReference type="SUPFAM" id="SSF53850">
    <property type="entry name" value="Periplasmic binding protein-like II"/>
    <property type="match status" value="1"/>
</dbReference>
<dbReference type="CDD" id="cd01008">
    <property type="entry name" value="PBP2_NrtA_SsuA_CpmA_like"/>
    <property type="match status" value="1"/>
</dbReference>
<keyword evidence="4" id="KW-1133">Transmembrane helix</keyword>
<keyword evidence="3" id="KW-0732">Signal</keyword>
<evidence type="ECO:0000313" key="6">
    <source>
        <dbReference type="EMBL" id="RSZ60829.1"/>
    </source>
</evidence>
<dbReference type="PANTHER" id="PTHR30024:SF47">
    <property type="entry name" value="TAURINE-BINDING PERIPLASMIC PROTEIN"/>
    <property type="match status" value="1"/>
</dbReference>
<dbReference type="GO" id="GO:0042597">
    <property type="term" value="C:periplasmic space"/>
    <property type="evidence" value="ECO:0007669"/>
    <property type="project" value="UniProtKB-SubCell"/>
</dbReference>
<keyword evidence="7" id="KW-1185">Reference proteome</keyword>
<sequence length="343" mass="36576">MAGTVPTHVYRYALAALLALVLAGTLWLWLRQPRASGHPPAAYTLTIASNSAYVGTCPVTVAFGSGYFRQEGVAARLQTHLTGKGALAAALSGQADLATTADIPIMFAAMQNMPVSVVATFFKTEHDHGLVARRDSGIASLADLRGKRIGVTLGTSAHFVLDGFLSRQHLAAHQVTVVDMKPERFAAALGAGEVDAVSTWEPFLDSLLGALGKNGALFHADDIYEIPYSLAGSRAYVAANPELMRRVLRALQHGVRDCRERPEQARAVMGAVLGTDGGAWRARWPRPGFRLTLDQGLILALEDQSRWAVANGLAAPGETPNFLDNMYLDALVQVAPAAVTVVR</sequence>
<evidence type="ECO:0000256" key="2">
    <source>
        <dbReference type="ARBA" id="ARBA00010742"/>
    </source>
</evidence>
<dbReference type="EMBL" id="RXLQ01000001">
    <property type="protein sequence ID" value="RSZ60829.1"/>
    <property type="molecule type" value="Genomic_DNA"/>
</dbReference>
<name>A0A430HTL4_9BURK</name>
<comment type="caution">
    <text evidence="6">The sequence shown here is derived from an EMBL/GenBank/DDBJ whole genome shotgun (WGS) entry which is preliminary data.</text>
</comment>
<keyword evidence="4" id="KW-0812">Transmembrane</keyword>
<dbReference type="Proteomes" id="UP000278085">
    <property type="component" value="Unassembled WGS sequence"/>
</dbReference>
<evidence type="ECO:0000259" key="5">
    <source>
        <dbReference type="SMART" id="SM00062"/>
    </source>
</evidence>
<keyword evidence="4" id="KW-0472">Membrane</keyword>
<accession>A0A430HTL4</accession>
<dbReference type="InterPro" id="IPR001638">
    <property type="entry name" value="Solute-binding_3/MltF_N"/>
</dbReference>
<feature type="transmembrane region" description="Helical" evidence="4">
    <location>
        <begin position="12"/>
        <end position="30"/>
    </location>
</feature>
<reference evidence="6 7" key="1">
    <citation type="submission" date="2018-12" db="EMBL/GenBank/DDBJ databases">
        <authorList>
            <person name="Yang E."/>
        </authorList>
    </citation>
    <scope>NUCLEOTIDE SEQUENCE [LARGE SCALE GENOMIC DNA]</scope>
    <source>
        <strain evidence="6 7">SOD</strain>
    </source>
</reference>
<comment type="subcellular location">
    <subcellularLocation>
        <location evidence="1">Periplasm</location>
    </subcellularLocation>
</comment>
<dbReference type="OrthoDB" id="286202at2"/>